<evidence type="ECO:0000313" key="2">
    <source>
        <dbReference type="Proteomes" id="UP001056120"/>
    </source>
</evidence>
<dbReference type="EMBL" id="CM042021">
    <property type="protein sequence ID" value="KAI3819669.1"/>
    <property type="molecule type" value="Genomic_DNA"/>
</dbReference>
<sequence>MYPDVEKSATTAVIFDPKQMYGDGSEKWNHVPLVLSDFNLGCCLELELGVASMVTWLPNVLRVVIMKYEWFNVLFGYHGG</sequence>
<organism evidence="1 2">
    <name type="scientific">Smallanthus sonchifolius</name>
    <dbReference type="NCBI Taxonomy" id="185202"/>
    <lineage>
        <taxon>Eukaryota</taxon>
        <taxon>Viridiplantae</taxon>
        <taxon>Streptophyta</taxon>
        <taxon>Embryophyta</taxon>
        <taxon>Tracheophyta</taxon>
        <taxon>Spermatophyta</taxon>
        <taxon>Magnoliopsida</taxon>
        <taxon>eudicotyledons</taxon>
        <taxon>Gunneridae</taxon>
        <taxon>Pentapetalae</taxon>
        <taxon>asterids</taxon>
        <taxon>campanulids</taxon>
        <taxon>Asterales</taxon>
        <taxon>Asteraceae</taxon>
        <taxon>Asteroideae</taxon>
        <taxon>Heliantheae alliance</taxon>
        <taxon>Millerieae</taxon>
        <taxon>Smallanthus</taxon>
    </lineage>
</organism>
<accession>A0ACB9JGR0</accession>
<reference evidence="2" key="1">
    <citation type="journal article" date="2022" name="Mol. Ecol. Resour.">
        <title>The genomes of chicory, endive, great burdock and yacon provide insights into Asteraceae palaeo-polyploidization history and plant inulin production.</title>
        <authorList>
            <person name="Fan W."/>
            <person name="Wang S."/>
            <person name="Wang H."/>
            <person name="Wang A."/>
            <person name="Jiang F."/>
            <person name="Liu H."/>
            <person name="Zhao H."/>
            <person name="Xu D."/>
            <person name="Zhang Y."/>
        </authorList>
    </citation>
    <scope>NUCLEOTIDE SEQUENCE [LARGE SCALE GENOMIC DNA]</scope>
    <source>
        <strain evidence="2">cv. Yunnan</strain>
    </source>
</reference>
<proteinExistence type="predicted"/>
<keyword evidence="2" id="KW-1185">Reference proteome</keyword>
<dbReference type="Proteomes" id="UP001056120">
    <property type="component" value="Linkage Group LG04"/>
</dbReference>
<protein>
    <submittedName>
        <fullName evidence="1">Uncharacterized protein</fullName>
    </submittedName>
</protein>
<reference evidence="1 2" key="2">
    <citation type="journal article" date="2022" name="Mol. Ecol. Resour.">
        <title>The genomes of chicory, endive, great burdock and yacon provide insights into Asteraceae paleo-polyploidization history and plant inulin production.</title>
        <authorList>
            <person name="Fan W."/>
            <person name="Wang S."/>
            <person name="Wang H."/>
            <person name="Wang A."/>
            <person name="Jiang F."/>
            <person name="Liu H."/>
            <person name="Zhao H."/>
            <person name="Xu D."/>
            <person name="Zhang Y."/>
        </authorList>
    </citation>
    <scope>NUCLEOTIDE SEQUENCE [LARGE SCALE GENOMIC DNA]</scope>
    <source>
        <strain evidence="2">cv. Yunnan</strain>
        <tissue evidence="1">Leaves</tissue>
    </source>
</reference>
<comment type="caution">
    <text evidence="1">The sequence shown here is derived from an EMBL/GenBank/DDBJ whole genome shotgun (WGS) entry which is preliminary data.</text>
</comment>
<gene>
    <name evidence="1" type="ORF">L1987_13516</name>
</gene>
<evidence type="ECO:0000313" key="1">
    <source>
        <dbReference type="EMBL" id="KAI3819669.1"/>
    </source>
</evidence>
<name>A0ACB9JGR0_9ASTR</name>